<dbReference type="SMART" id="SM01027">
    <property type="entry name" value="Beta-Casp"/>
    <property type="match status" value="1"/>
</dbReference>
<dbReference type="Proteomes" id="UP000297946">
    <property type="component" value="Unassembled WGS sequence"/>
</dbReference>
<dbReference type="RefSeq" id="WP_135642352.1">
    <property type="nucleotide sequence ID" value="NZ_RQER01000011.1"/>
</dbReference>
<dbReference type="Pfam" id="PF10996">
    <property type="entry name" value="Beta-Casp"/>
    <property type="match status" value="1"/>
</dbReference>
<evidence type="ECO:0000256" key="1">
    <source>
        <dbReference type="ARBA" id="ARBA00022801"/>
    </source>
</evidence>
<evidence type="ECO:0000313" key="7">
    <source>
        <dbReference type="Proteomes" id="UP000297946"/>
    </source>
</evidence>
<feature type="domain" description="Beta-Casp" evidence="3">
    <location>
        <begin position="252"/>
        <end position="372"/>
    </location>
</feature>
<proteinExistence type="predicted"/>
<gene>
    <name evidence="4" type="ORF">EHO57_17805</name>
    <name evidence="5" type="ORF">EHQ53_01665</name>
</gene>
<evidence type="ECO:0000313" key="4">
    <source>
        <dbReference type="EMBL" id="TGJ98453.1"/>
    </source>
</evidence>
<dbReference type="SMART" id="SM00849">
    <property type="entry name" value="Lactamase_B"/>
    <property type="match status" value="1"/>
</dbReference>
<dbReference type="GO" id="GO:0004521">
    <property type="term" value="F:RNA endonuclease activity"/>
    <property type="evidence" value="ECO:0007669"/>
    <property type="project" value="TreeGrafter"/>
</dbReference>
<name>A0A5F1ZXF4_9LEPT</name>
<dbReference type="InterPro" id="IPR001279">
    <property type="entry name" value="Metallo-B-lactamas"/>
</dbReference>
<accession>A0A5F1ZXF4</accession>
<dbReference type="Gene3D" id="3.60.15.10">
    <property type="entry name" value="Ribonuclease Z/Hydroxyacylglutathione hydrolase-like"/>
    <property type="match status" value="1"/>
</dbReference>
<organism evidence="4 7">
    <name type="scientific">Leptospira langatensis</name>
    <dbReference type="NCBI Taxonomy" id="2484983"/>
    <lineage>
        <taxon>Bacteria</taxon>
        <taxon>Pseudomonadati</taxon>
        <taxon>Spirochaetota</taxon>
        <taxon>Spirochaetia</taxon>
        <taxon>Leptospirales</taxon>
        <taxon>Leptospiraceae</taxon>
        <taxon>Leptospira</taxon>
    </lineage>
</organism>
<dbReference type="EMBL" id="RQER01000011">
    <property type="protein sequence ID" value="TGJ98453.1"/>
    <property type="molecule type" value="Genomic_DNA"/>
</dbReference>
<comment type="caution">
    <text evidence="4">The sequence shown here is derived from an EMBL/GenBank/DDBJ whole genome shotgun (WGS) entry which is preliminary data.</text>
</comment>
<sequence length="459" mass="51420">MSETNRMILQFLGGAGTVTGSKYLLQAFGKSILIDCGLFQGEKKLRLLNWSSTPFDSSRIDAILLTHGHLDHCGYLPRVVKKGFHGPIIGTKPTLDIANIILQDSAKLQEEDASMANSGGYSKHKPALPLYDSEDAEKAIRLFESKGLNQWFDLCDGISYRFRYNGHILGASFIELKVGSKRIVFSGDIGRKEDPLLFPPERPEEADIVLMESTYGNRIHRGNPEKRLAQLVRETAEAGGSVVIPCFAVERIQSLMYLLWKMRKSGEIPNIPVYMDSPMGLKVLELFNVYGSEWHKIKESEFSHIAEDITCVTDSSETRKLATKKGPRIVIAGSGMATGGRVLTYMENMLGDPNSLVLFVGYQAIATRGRRLLDGETEIKIRSKYYEVRCDVQNIDGLSAHADQTELVDWLSNVKKSPEHLFIVHGEGDASRTLADKIEKRYGWKAEIPERNEIMEFEV</sequence>
<dbReference type="OrthoDB" id="9803916at2"/>
<dbReference type="Gene3D" id="3.40.50.10890">
    <property type="match status" value="1"/>
</dbReference>
<dbReference type="InterPro" id="IPR050698">
    <property type="entry name" value="MBL"/>
</dbReference>
<evidence type="ECO:0000259" key="3">
    <source>
        <dbReference type="SMART" id="SM01027"/>
    </source>
</evidence>
<keyword evidence="6" id="KW-1185">Reference proteome</keyword>
<dbReference type="GO" id="GO:0016787">
    <property type="term" value="F:hydrolase activity"/>
    <property type="evidence" value="ECO:0007669"/>
    <property type="project" value="UniProtKB-KW"/>
</dbReference>
<dbReference type="CDD" id="cd16295">
    <property type="entry name" value="TTHA0252-CPSF-like_MBL-fold"/>
    <property type="match status" value="1"/>
</dbReference>
<dbReference type="InterPro" id="IPR011108">
    <property type="entry name" value="RMMBL"/>
</dbReference>
<protein>
    <submittedName>
        <fullName evidence="4">MBL fold metallo-hydrolase</fullName>
    </submittedName>
</protein>
<reference evidence="5" key="1">
    <citation type="submission" date="2018-10" db="EMBL/GenBank/DDBJ databases">
        <authorList>
            <person name="Vincent A.T."/>
            <person name="Schiettekatte O."/>
            <person name="Bourhy P."/>
            <person name="Veyrier F.J."/>
            <person name="Picardeau M."/>
        </authorList>
    </citation>
    <scope>NUCLEOTIDE SEQUENCE</scope>
    <source>
        <strain evidence="5">201702690</strain>
    </source>
</reference>
<dbReference type="PANTHER" id="PTHR11203">
    <property type="entry name" value="CLEAVAGE AND POLYADENYLATION SPECIFICITY FACTOR FAMILY MEMBER"/>
    <property type="match status" value="1"/>
</dbReference>
<dbReference type="AlphaFoldDB" id="A0A5F1ZXF4"/>
<dbReference type="InterPro" id="IPR036866">
    <property type="entry name" value="RibonucZ/Hydroxyglut_hydro"/>
</dbReference>
<dbReference type="InterPro" id="IPR022712">
    <property type="entry name" value="Beta_Casp"/>
</dbReference>
<dbReference type="PANTHER" id="PTHR11203:SF37">
    <property type="entry name" value="INTEGRATOR COMPLEX SUBUNIT 11"/>
    <property type="match status" value="1"/>
</dbReference>
<reference evidence="4 7" key="2">
    <citation type="journal article" date="2019" name="PLoS Negl. Trop. Dis.">
        <title>Revisiting the worldwide diversity of Leptospira species in the environment.</title>
        <authorList>
            <person name="Vincent A.T."/>
            <person name="Schiettekatte O."/>
            <person name="Bourhy P."/>
            <person name="Veyrier F.J."/>
            <person name="Picardeau M."/>
        </authorList>
    </citation>
    <scope>NUCLEOTIDE SEQUENCE [LARGE SCALE GENOMIC DNA]</scope>
    <source>
        <strain evidence="5">201702690</strain>
        <strain evidence="4 7">SSW18</strain>
    </source>
</reference>
<feature type="domain" description="Metallo-beta-lactamase" evidence="2">
    <location>
        <begin position="19"/>
        <end position="240"/>
    </location>
</feature>
<keyword evidence="1 4" id="KW-0378">Hydrolase</keyword>
<dbReference type="Pfam" id="PF07521">
    <property type="entry name" value="RMMBL"/>
    <property type="match status" value="1"/>
</dbReference>
<dbReference type="Proteomes" id="UP000297273">
    <property type="component" value="Unassembled WGS sequence"/>
</dbReference>
<dbReference type="SUPFAM" id="SSF56281">
    <property type="entry name" value="Metallo-hydrolase/oxidoreductase"/>
    <property type="match status" value="1"/>
</dbReference>
<evidence type="ECO:0000313" key="5">
    <source>
        <dbReference type="EMBL" id="TGL43368.1"/>
    </source>
</evidence>
<dbReference type="EMBL" id="RQGC01000001">
    <property type="protein sequence ID" value="TGL43368.1"/>
    <property type="molecule type" value="Genomic_DNA"/>
</dbReference>
<evidence type="ECO:0000313" key="6">
    <source>
        <dbReference type="Proteomes" id="UP000297273"/>
    </source>
</evidence>
<dbReference type="Pfam" id="PF00753">
    <property type="entry name" value="Lactamase_B"/>
    <property type="match status" value="1"/>
</dbReference>
<evidence type="ECO:0000259" key="2">
    <source>
        <dbReference type="SMART" id="SM00849"/>
    </source>
</evidence>